<dbReference type="Gene3D" id="3.80.10.10">
    <property type="entry name" value="Ribonuclease Inhibitor"/>
    <property type="match status" value="1"/>
</dbReference>
<gene>
    <name evidence="1" type="ORF">PHLCEN_2v1362</name>
</gene>
<evidence type="ECO:0000313" key="1">
    <source>
        <dbReference type="EMBL" id="PSS36818.1"/>
    </source>
</evidence>
<accession>A0A2R6S3G1</accession>
<protein>
    <recommendedName>
        <fullName evidence="3">F-box domain-containing protein</fullName>
    </recommendedName>
</protein>
<sequence length="485" mass="54089">MSTRPMLASAAGSKIGSLPNELLTEVFLLWSLIDEDGPWMACSVCKHWRTVVLECRKAWSDLWFNFQPTPECTPAAWCIEEDEVLAAISPRGKARPWDLWLERSAAVPLSLRLTIAPTCPRTEQKLRKLLFLLEPHMSRIQRVTLSLESVHLAVLIVSLFSKVRLDRLEINVPQSPRLPRHFRGVVGIDSPVEGHVMKYFWNFSPLVSYLACRECIPNSLRSNGEILATPGHLRCLDISTVTICPNELLSVLSSCINLCILRLGNIEDVFKYSSSSPVVEVVTFDALQDLSVTTISSTYCCVMLQALKAPQLTKFKISNCGIAELKECIEKGIKTYDAMANFGTIIAAFLEHSPLITTLHIADSPLPDRYLVGALKQLPHLHELRLTSVLVGAPAFRALTSLPERLGAGKDQSKKMVCPSLQRLQVLSCDLLDGSLLINLVKARNGPRSTTLPITSLLVEECKKVDQRCLRDIQKIDPKRLHIIQ</sequence>
<reference evidence="1 2" key="1">
    <citation type="submission" date="2018-02" db="EMBL/GenBank/DDBJ databases">
        <title>Genome sequence of the basidiomycete white-rot fungus Phlebia centrifuga.</title>
        <authorList>
            <person name="Granchi Z."/>
            <person name="Peng M."/>
            <person name="de Vries R.P."/>
            <person name="Hilden K."/>
            <person name="Makela M.R."/>
            <person name="Grigoriev I."/>
            <person name="Riley R."/>
        </authorList>
    </citation>
    <scope>NUCLEOTIDE SEQUENCE [LARGE SCALE GENOMIC DNA]</scope>
    <source>
        <strain evidence="1 2">FBCC195</strain>
    </source>
</reference>
<name>A0A2R6S3G1_9APHY</name>
<organism evidence="1 2">
    <name type="scientific">Hermanssonia centrifuga</name>
    <dbReference type="NCBI Taxonomy" id="98765"/>
    <lineage>
        <taxon>Eukaryota</taxon>
        <taxon>Fungi</taxon>
        <taxon>Dikarya</taxon>
        <taxon>Basidiomycota</taxon>
        <taxon>Agaricomycotina</taxon>
        <taxon>Agaricomycetes</taxon>
        <taxon>Polyporales</taxon>
        <taxon>Meruliaceae</taxon>
        <taxon>Hermanssonia</taxon>
    </lineage>
</organism>
<dbReference type="EMBL" id="MLYV02000107">
    <property type="protein sequence ID" value="PSS36818.1"/>
    <property type="molecule type" value="Genomic_DNA"/>
</dbReference>
<proteinExistence type="predicted"/>
<dbReference type="SUPFAM" id="SSF52047">
    <property type="entry name" value="RNI-like"/>
    <property type="match status" value="1"/>
</dbReference>
<evidence type="ECO:0008006" key="3">
    <source>
        <dbReference type="Google" id="ProtNLM"/>
    </source>
</evidence>
<dbReference type="OrthoDB" id="2269034at2759"/>
<dbReference type="AlphaFoldDB" id="A0A2R6S3G1"/>
<dbReference type="InterPro" id="IPR032675">
    <property type="entry name" value="LRR_dom_sf"/>
</dbReference>
<comment type="caution">
    <text evidence="1">The sequence shown here is derived from an EMBL/GenBank/DDBJ whole genome shotgun (WGS) entry which is preliminary data.</text>
</comment>
<evidence type="ECO:0000313" key="2">
    <source>
        <dbReference type="Proteomes" id="UP000186601"/>
    </source>
</evidence>
<keyword evidence="2" id="KW-1185">Reference proteome</keyword>
<dbReference type="Proteomes" id="UP000186601">
    <property type="component" value="Unassembled WGS sequence"/>
</dbReference>